<dbReference type="STRING" id="90262.A0A1X2HXG7"/>
<dbReference type="Proteomes" id="UP000193560">
    <property type="component" value="Unassembled WGS sequence"/>
</dbReference>
<evidence type="ECO:0000313" key="2">
    <source>
        <dbReference type="EMBL" id="ORZ04649.1"/>
    </source>
</evidence>
<gene>
    <name evidence="2" type="ORF">BCR42DRAFT_444129</name>
</gene>
<feature type="region of interest" description="Disordered" evidence="1">
    <location>
        <begin position="1"/>
        <end position="34"/>
    </location>
</feature>
<proteinExistence type="predicted"/>
<sequence>MTAQTLSQVITSWSQPRIQSSTQSPRKRQRSSPAKHYGIYKAIKDVDDKAQPTIDEIFQRQFDIDSDKFNVLLAECLVSDDQPFTVVQSPFFKSLLSSLNPSVAVGMRTQTISNDNNNRSNLKKQQNLYLGKTILQSILLSLHTMAAEVCFNKLQQYYVKTDDSPISMVAYSLDPGLNIDYTDQNHWEMEFIQSYNMHTDDELQQEEQKSVWMKSTFTTVDLWNSAQTHGMSWNGGGLIKISLDIV</sequence>
<name>A0A1X2HXG7_9FUNG</name>
<evidence type="ECO:0000313" key="3">
    <source>
        <dbReference type="Proteomes" id="UP000193560"/>
    </source>
</evidence>
<organism evidence="2 3">
    <name type="scientific">Absidia repens</name>
    <dbReference type="NCBI Taxonomy" id="90262"/>
    <lineage>
        <taxon>Eukaryota</taxon>
        <taxon>Fungi</taxon>
        <taxon>Fungi incertae sedis</taxon>
        <taxon>Mucoromycota</taxon>
        <taxon>Mucoromycotina</taxon>
        <taxon>Mucoromycetes</taxon>
        <taxon>Mucorales</taxon>
        <taxon>Cunninghamellaceae</taxon>
        <taxon>Absidia</taxon>
    </lineage>
</organism>
<accession>A0A1X2HXG7</accession>
<dbReference type="EMBL" id="MCGE01000049">
    <property type="protein sequence ID" value="ORZ04649.1"/>
    <property type="molecule type" value="Genomic_DNA"/>
</dbReference>
<dbReference type="OrthoDB" id="2432695at2759"/>
<reference evidence="2 3" key="1">
    <citation type="submission" date="2016-07" db="EMBL/GenBank/DDBJ databases">
        <title>Pervasive Adenine N6-methylation of Active Genes in Fungi.</title>
        <authorList>
            <consortium name="DOE Joint Genome Institute"/>
            <person name="Mondo S.J."/>
            <person name="Dannebaum R.O."/>
            <person name="Kuo R.C."/>
            <person name="Labutti K."/>
            <person name="Haridas S."/>
            <person name="Kuo A."/>
            <person name="Salamov A."/>
            <person name="Ahrendt S.R."/>
            <person name="Lipzen A."/>
            <person name="Sullivan W."/>
            <person name="Andreopoulos W.B."/>
            <person name="Clum A."/>
            <person name="Lindquist E."/>
            <person name="Daum C."/>
            <person name="Ramamoorthy G.K."/>
            <person name="Gryganskyi A."/>
            <person name="Culley D."/>
            <person name="Magnuson J.K."/>
            <person name="James T.Y."/>
            <person name="O'Malley M.A."/>
            <person name="Stajich J.E."/>
            <person name="Spatafora J.W."/>
            <person name="Visel A."/>
            <person name="Grigoriev I.V."/>
        </authorList>
    </citation>
    <scope>NUCLEOTIDE SEQUENCE [LARGE SCALE GENOMIC DNA]</scope>
    <source>
        <strain evidence="2 3">NRRL 1336</strain>
    </source>
</reference>
<evidence type="ECO:0000256" key="1">
    <source>
        <dbReference type="SAM" id="MobiDB-lite"/>
    </source>
</evidence>
<protein>
    <submittedName>
        <fullName evidence="2">Uncharacterized protein</fullName>
    </submittedName>
</protein>
<dbReference type="AlphaFoldDB" id="A0A1X2HXG7"/>
<feature type="compositionally biased region" description="Polar residues" evidence="1">
    <location>
        <begin position="1"/>
        <end position="24"/>
    </location>
</feature>
<comment type="caution">
    <text evidence="2">The sequence shown here is derived from an EMBL/GenBank/DDBJ whole genome shotgun (WGS) entry which is preliminary data.</text>
</comment>
<keyword evidence="3" id="KW-1185">Reference proteome</keyword>